<evidence type="ECO:0000313" key="1">
    <source>
        <dbReference type="Ensembl" id="ENSMMSP00000022878.1"/>
    </source>
</evidence>
<dbReference type="Gene3D" id="3.10.660.10">
    <property type="entry name" value="DPH Zinc finger"/>
    <property type="match status" value="1"/>
</dbReference>
<dbReference type="Ensembl" id="ENSMMST00000025328.1">
    <property type="protein sequence ID" value="ENSMMSP00000022878.1"/>
    <property type="gene ID" value="ENSMMSG00000017275.1"/>
</dbReference>
<sequence length="60" mass="7142">MNRPVFHNEVEIKDFQYVKNSEMYFYPCPRGNKFLIYDKGQFTCRETVPASSTNKELVKC</sequence>
<name>A0A8C6E3F2_MOSMO</name>
<dbReference type="Proteomes" id="UP000694544">
    <property type="component" value="Unplaced"/>
</dbReference>
<dbReference type="GeneTree" id="ENSGT00990000204089"/>
<reference evidence="1" key="1">
    <citation type="submission" date="2025-08" db="UniProtKB">
        <authorList>
            <consortium name="Ensembl"/>
        </authorList>
    </citation>
    <scope>IDENTIFICATION</scope>
</reference>
<reference evidence="1" key="2">
    <citation type="submission" date="2025-09" db="UniProtKB">
        <authorList>
            <consortium name="Ensembl"/>
        </authorList>
    </citation>
    <scope>IDENTIFICATION</scope>
</reference>
<dbReference type="InterPro" id="IPR036671">
    <property type="entry name" value="DPH_MB_sf"/>
</dbReference>
<keyword evidence="2" id="KW-1185">Reference proteome</keyword>
<dbReference type="AlphaFoldDB" id="A0A8C6E3F2"/>
<accession>A0A8C6E3F2</accession>
<dbReference type="SUPFAM" id="SSF144217">
    <property type="entry name" value="CSL zinc finger"/>
    <property type="match status" value="1"/>
</dbReference>
<evidence type="ECO:0000313" key="2">
    <source>
        <dbReference type="Proteomes" id="UP000694544"/>
    </source>
</evidence>
<protein>
    <submittedName>
        <fullName evidence="1">Uncharacterized protein</fullName>
    </submittedName>
</protein>
<organism evidence="1 2">
    <name type="scientific">Moschus moschiferus</name>
    <name type="common">Siberian musk deer</name>
    <name type="synonym">Moschus sibiricus</name>
    <dbReference type="NCBI Taxonomy" id="68415"/>
    <lineage>
        <taxon>Eukaryota</taxon>
        <taxon>Metazoa</taxon>
        <taxon>Chordata</taxon>
        <taxon>Craniata</taxon>
        <taxon>Vertebrata</taxon>
        <taxon>Euteleostomi</taxon>
        <taxon>Mammalia</taxon>
        <taxon>Eutheria</taxon>
        <taxon>Laurasiatheria</taxon>
        <taxon>Artiodactyla</taxon>
        <taxon>Ruminantia</taxon>
        <taxon>Pecora</taxon>
        <taxon>Moschidae</taxon>
        <taxon>Moschus</taxon>
    </lineage>
</organism>
<proteinExistence type="predicted"/>